<dbReference type="InterPro" id="IPR027417">
    <property type="entry name" value="P-loop_NTPase"/>
</dbReference>
<dbReference type="PATRIC" id="fig|768671.3.peg.4072"/>
<dbReference type="PANTHER" id="PTHR30121:SF6">
    <property type="entry name" value="SLR6007 PROTEIN"/>
    <property type="match status" value="1"/>
</dbReference>
<dbReference type="Gene3D" id="3.40.50.300">
    <property type="entry name" value="P-loop containing nucleotide triphosphate hydrolases"/>
    <property type="match status" value="2"/>
</dbReference>
<dbReference type="PANTHER" id="PTHR30121">
    <property type="entry name" value="UNCHARACTERIZED PROTEIN YJGR-RELATED"/>
    <property type="match status" value="1"/>
</dbReference>
<accession>F9UG06</accession>
<dbReference type="SUPFAM" id="SSF52540">
    <property type="entry name" value="P-loop containing nucleoside triphosphate hydrolases"/>
    <property type="match status" value="1"/>
</dbReference>
<dbReference type="AlphaFoldDB" id="F9UG06"/>
<evidence type="ECO:0000256" key="1">
    <source>
        <dbReference type="SAM" id="MobiDB-lite"/>
    </source>
</evidence>
<protein>
    <recommendedName>
        <fullName evidence="4">Helicase HerA central domain-containing protein</fullName>
    </recommendedName>
</protein>
<evidence type="ECO:0000313" key="3">
    <source>
        <dbReference type="Proteomes" id="UP000005459"/>
    </source>
</evidence>
<dbReference type="InterPro" id="IPR051162">
    <property type="entry name" value="T4SS_component"/>
</dbReference>
<dbReference type="EMBL" id="AFWV01000013">
    <property type="protein sequence ID" value="EGV17030.1"/>
    <property type="molecule type" value="Genomic_DNA"/>
</dbReference>
<sequence length="968" mass="105589">MQIGHADLSARLRNDLNPHKDQLIFGQIDYAPWQGVIEALHAKAQCVACIDPFVDKRLLRVGEGDERRKIVGFTSGLGDYGELNLSISTEQDTLMQLAGLVRGQLPDLMPYQVGGALDGMAAKVVNEAEEVIGLSALRAVVGDGERVREVVGFAAIRRALAVPPAAMSQLLPVDSLLHWFAGSEVTHRPDLLQLSLIPREDDLPLLHAVVIECKFAQHNPAHLIKASDQVQEGLAHLMPLLAPNRDDLRRVSFDRRYWWAQLQRAVTSRAVVNLSEVEWCKLDRALENLAEGYYEMTWQGAIFTFWTNEAGPEAVMTPMKLPVGVVGAPFAVPDDFAVWHVALGHEGLTALFGADTPQGSVALGEPRIAIRSAAKRAEDVQGDAADRLSVAREGVSASLPETEGADTSVTETPIRVVRRAVIPPGSRDEDTRVVMPGEKAGRASAKPGASDAPTTALEGSDTAETVPDASSGVVRRIMRWPLFGRKAGEGETEPAPTGDPGNPKESGKGHVVRRMEPLKPTVKVPPVDAFRYGREARVILQGASNDGGCDIERKVADEPLDESQGPAVMSNQVTSTVTVKVDPILKSPPPATDPVPEKILIGTRVNGEPVYWHYGDPRLQNRHLLAFGASGSGKTYGIQCLLAEMAAQGLRSLIVDYTDGFLPNQVEERFTAIAKPRNHFVFTEKLPLNPFRRQRQVIDPSLPAVDEKPYDVATRVSSIFTSVFETMGDQQQSALVRVIDAGITSSSAFSLPKLLDALRGDGQYGESLANKLEPLIKSEPFHEGADSAWAEMLASPDAWVHVLQLKGLARDIQRLVTEFTLWDLYDYATSTGSQYRPIPVVLDEIQNLDHRSDSPIDKMLREGRKFGLSLILATQTTSQFNQEQRDRLFQAGHKLFFKPADTEIDRFAVLLSQATGDSKAEWSQRLAKLTKGQCWSLGGVLTSSGGLQTKPVLVKVTALESREFGQGA</sequence>
<dbReference type="eggNOG" id="COG0433">
    <property type="taxonomic scope" value="Bacteria"/>
</dbReference>
<dbReference type="Pfam" id="PF12846">
    <property type="entry name" value="AAA_10"/>
    <property type="match status" value="1"/>
</dbReference>
<feature type="region of interest" description="Disordered" evidence="1">
    <location>
        <begin position="423"/>
        <end position="470"/>
    </location>
</feature>
<reference evidence="2 3" key="1">
    <citation type="submission" date="2011-06" db="EMBL/GenBank/DDBJ databases">
        <title>The draft genome of Thiocapsa marina 5811.</title>
        <authorList>
            <consortium name="US DOE Joint Genome Institute (JGI-PGF)"/>
            <person name="Lucas S."/>
            <person name="Han J."/>
            <person name="Cheng J.-F."/>
            <person name="Goodwin L."/>
            <person name="Pitluck S."/>
            <person name="Peters L."/>
            <person name="Land M.L."/>
            <person name="Hauser L."/>
            <person name="Vogl K."/>
            <person name="Liu Z."/>
            <person name="Imhoff J."/>
            <person name="Thiel V."/>
            <person name="Frigaard N.-U."/>
            <person name="Bryant D."/>
            <person name="Woyke T.J."/>
        </authorList>
    </citation>
    <scope>NUCLEOTIDE SEQUENCE [LARGE SCALE GENOMIC DNA]</scope>
    <source>
        <strain evidence="2 3">5811</strain>
    </source>
</reference>
<name>F9UG06_9GAMM</name>
<keyword evidence="3" id="KW-1185">Reference proteome</keyword>
<feature type="region of interest" description="Disordered" evidence="1">
    <location>
        <begin position="484"/>
        <end position="511"/>
    </location>
</feature>
<dbReference type="CDD" id="cd01127">
    <property type="entry name" value="TrwB_TraG_TraD_VirD4"/>
    <property type="match status" value="1"/>
</dbReference>
<dbReference type="STRING" id="768671.ThimaDRAFT_3859"/>
<dbReference type="Proteomes" id="UP000005459">
    <property type="component" value="Unassembled WGS sequence"/>
</dbReference>
<evidence type="ECO:0000313" key="2">
    <source>
        <dbReference type="EMBL" id="EGV17030.1"/>
    </source>
</evidence>
<gene>
    <name evidence="2" type="ORF">ThimaDRAFT_3859</name>
</gene>
<dbReference type="RefSeq" id="WP_007194731.1">
    <property type="nucleotide sequence ID" value="NZ_AFWV01000013.1"/>
</dbReference>
<organism evidence="2 3">
    <name type="scientific">Thiocapsa marina 5811</name>
    <dbReference type="NCBI Taxonomy" id="768671"/>
    <lineage>
        <taxon>Bacteria</taxon>
        <taxon>Pseudomonadati</taxon>
        <taxon>Pseudomonadota</taxon>
        <taxon>Gammaproteobacteria</taxon>
        <taxon>Chromatiales</taxon>
        <taxon>Chromatiaceae</taxon>
        <taxon>Thiocapsa</taxon>
    </lineage>
</organism>
<evidence type="ECO:0008006" key="4">
    <source>
        <dbReference type="Google" id="ProtNLM"/>
    </source>
</evidence>
<proteinExistence type="predicted"/>